<accession>A0A9X3ENC0</accession>
<name>A0A9X3ENC0_9BACT</name>
<keyword evidence="2" id="KW-1185">Reference proteome</keyword>
<evidence type="ECO:0000313" key="1">
    <source>
        <dbReference type="EMBL" id="MCY1006375.1"/>
    </source>
</evidence>
<reference evidence="1" key="1">
    <citation type="submission" date="2022-11" db="EMBL/GenBank/DDBJ databases">
        <title>Minimal conservation of predation-associated metabolite biosynthetic gene clusters underscores biosynthetic potential of Myxococcota including descriptions for ten novel species: Archangium lansinium sp. nov., Myxococcus landrumus sp. nov., Nannocystis bai.</title>
        <authorList>
            <person name="Ahearne A."/>
            <person name="Stevens C."/>
            <person name="Phillips K."/>
        </authorList>
    </citation>
    <scope>NUCLEOTIDE SEQUENCE</scope>
    <source>
        <strain evidence="1">Na p29</strain>
    </source>
</reference>
<sequence length="129" mass="14222">MNRSRDDHALAFEELATPRGRPYVRVAVTGEFDLADAQQFVTRFGKDGPYFMKPSMSVVPRGTEYTSDARKHLQTMGDAGPTATVTTSPLVRAAVNLMVRLSGRKNTLRMFGTEAEALAWLDEQIAKTG</sequence>
<evidence type="ECO:0000313" key="2">
    <source>
        <dbReference type="Proteomes" id="UP001150924"/>
    </source>
</evidence>
<dbReference type="Gene3D" id="3.40.970.30">
    <property type="entry name" value="yp_829618.1 like domains"/>
    <property type="match status" value="1"/>
</dbReference>
<dbReference type="Proteomes" id="UP001150924">
    <property type="component" value="Unassembled WGS sequence"/>
</dbReference>
<organism evidence="1 2">
    <name type="scientific">Nannocystis pusilla</name>
    <dbReference type="NCBI Taxonomy" id="889268"/>
    <lineage>
        <taxon>Bacteria</taxon>
        <taxon>Pseudomonadati</taxon>
        <taxon>Myxococcota</taxon>
        <taxon>Polyangia</taxon>
        <taxon>Nannocystales</taxon>
        <taxon>Nannocystaceae</taxon>
        <taxon>Nannocystis</taxon>
    </lineage>
</organism>
<evidence type="ECO:0008006" key="3">
    <source>
        <dbReference type="Google" id="ProtNLM"/>
    </source>
</evidence>
<proteinExistence type="predicted"/>
<dbReference type="EMBL" id="JAPNKE010000002">
    <property type="protein sequence ID" value="MCY1006375.1"/>
    <property type="molecule type" value="Genomic_DNA"/>
</dbReference>
<dbReference type="AlphaFoldDB" id="A0A9X3ENC0"/>
<dbReference type="RefSeq" id="WP_267768538.1">
    <property type="nucleotide sequence ID" value="NZ_JAPNKE010000002.1"/>
</dbReference>
<comment type="caution">
    <text evidence="1">The sequence shown here is derived from an EMBL/GenBank/DDBJ whole genome shotgun (WGS) entry which is preliminary data.</text>
</comment>
<gene>
    <name evidence="1" type="ORF">OV079_12550</name>
</gene>
<protein>
    <recommendedName>
        <fullName evidence="3">STAS/SEC14 domain-containing protein</fullName>
    </recommendedName>
</protein>